<dbReference type="EMBL" id="GGEC01066251">
    <property type="protein sequence ID" value="MBX46735.1"/>
    <property type="molecule type" value="Transcribed_RNA"/>
</dbReference>
<proteinExistence type="predicted"/>
<name>A0A2P2NW98_RHIMU</name>
<dbReference type="AlphaFoldDB" id="A0A2P2NW98"/>
<protein>
    <submittedName>
        <fullName evidence="1">Uncharacterized protein</fullName>
    </submittedName>
</protein>
<accession>A0A2P2NW98</accession>
<reference evidence="1" key="1">
    <citation type="submission" date="2018-02" db="EMBL/GenBank/DDBJ databases">
        <title>Rhizophora mucronata_Transcriptome.</title>
        <authorList>
            <person name="Meera S.P."/>
            <person name="Sreeshan A."/>
            <person name="Augustine A."/>
        </authorList>
    </citation>
    <scope>NUCLEOTIDE SEQUENCE</scope>
    <source>
        <tissue evidence="1">Leaf</tissue>
    </source>
</reference>
<evidence type="ECO:0000313" key="1">
    <source>
        <dbReference type="EMBL" id="MBX46735.1"/>
    </source>
</evidence>
<organism evidence="1">
    <name type="scientific">Rhizophora mucronata</name>
    <name type="common">Asiatic mangrove</name>
    <dbReference type="NCBI Taxonomy" id="61149"/>
    <lineage>
        <taxon>Eukaryota</taxon>
        <taxon>Viridiplantae</taxon>
        <taxon>Streptophyta</taxon>
        <taxon>Embryophyta</taxon>
        <taxon>Tracheophyta</taxon>
        <taxon>Spermatophyta</taxon>
        <taxon>Magnoliopsida</taxon>
        <taxon>eudicotyledons</taxon>
        <taxon>Gunneridae</taxon>
        <taxon>Pentapetalae</taxon>
        <taxon>rosids</taxon>
        <taxon>fabids</taxon>
        <taxon>Malpighiales</taxon>
        <taxon>Rhizophoraceae</taxon>
        <taxon>Rhizophora</taxon>
    </lineage>
</organism>
<sequence>MPEIPICVIRLIFLHFF</sequence>